<feature type="non-terminal residue" evidence="1">
    <location>
        <position position="254"/>
    </location>
</feature>
<proteinExistence type="predicted"/>
<protein>
    <submittedName>
        <fullName evidence="1">Uncharacterized protein</fullName>
    </submittedName>
</protein>
<comment type="caution">
    <text evidence="1">The sequence shown here is derived from an EMBL/GenBank/DDBJ whole genome shotgun (WGS) entry which is preliminary data.</text>
</comment>
<organism evidence="1">
    <name type="scientific">marine sediment metagenome</name>
    <dbReference type="NCBI Taxonomy" id="412755"/>
    <lineage>
        <taxon>unclassified sequences</taxon>
        <taxon>metagenomes</taxon>
        <taxon>ecological metagenomes</taxon>
    </lineage>
</organism>
<dbReference type="EMBL" id="BARW01028489">
    <property type="protein sequence ID" value="GAJ13498.1"/>
    <property type="molecule type" value="Genomic_DNA"/>
</dbReference>
<feature type="non-terminal residue" evidence="1">
    <location>
        <position position="1"/>
    </location>
</feature>
<gene>
    <name evidence="1" type="ORF">S12H4_45984</name>
</gene>
<evidence type="ECO:0000313" key="1">
    <source>
        <dbReference type="EMBL" id="GAJ13498.1"/>
    </source>
</evidence>
<accession>X1U7I7</accession>
<dbReference type="AlphaFoldDB" id="X1U7I7"/>
<name>X1U7I7_9ZZZZ</name>
<sequence>GEIPEIVYNRRPRSADGSVKMAFTLPPEVAATKKIKTGPEGCVKVTFAFPDEETELDFGPIDPEVYVLRVEDVNGEIVGSLVNFGCHPVCIYPSLSTSISADYPAYATQVAERMEGGTCLFALGLAGDIVPIRRGVKPRQQIGKALGGEVLRRLQFVTASADVTLGALKKEIKFPTKKAPSPDETADDNKTIDYVTTEIQVLRLGDIYILGLPGEILVEVGLEIKKRAGLENLFIVTLSNDTIGYVCHSQAYEE</sequence>
<reference evidence="1" key="1">
    <citation type="journal article" date="2014" name="Front. Microbiol.">
        <title>High frequency of phylogenetically diverse reductive dehalogenase-homologous genes in deep subseafloor sedimentary metagenomes.</title>
        <authorList>
            <person name="Kawai M."/>
            <person name="Futagami T."/>
            <person name="Toyoda A."/>
            <person name="Takaki Y."/>
            <person name="Nishi S."/>
            <person name="Hori S."/>
            <person name="Arai W."/>
            <person name="Tsubouchi T."/>
            <person name="Morono Y."/>
            <person name="Uchiyama I."/>
            <person name="Ito T."/>
            <person name="Fujiyama A."/>
            <person name="Inagaki F."/>
            <person name="Takami H."/>
        </authorList>
    </citation>
    <scope>NUCLEOTIDE SEQUENCE</scope>
    <source>
        <strain evidence="1">Expedition CK06-06</strain>
    </source>
</reference>